<name>A0A4D8QTJ8_AZOBR</name>
<sequence>MQLDHWAIAWTLVAPHRAQAQINHGQTLERLAERGGLAPCELLAVLEDRPHRRMHLEDAIRQVRALIEAFELGAASVRDGAERMEAADA</sequence>
<protein>
    <submittedName>
        <fullName evidence="1">Uncharacterized protein</fullName>
    </submittedName>
</protein>
<evidence type="ECO:0000313" key="2">
    <source>
        <dbReference type="Proteomes" id="UP000298693"/>
    </source>
</evidence>
<dbReference type="Proteomes" id="UP000298693">
    <property type="component" value="Chromosome"/>
</dbReference>
<accession>A0A4D8QTJ8</accession>
<dbReference type="AlphaFoldDB" id="A0A4D8QTJ8"/>
<dbReference type="EMBL" id="CP032345">
    <property type="protein sequence ID" value="QCO14038.1"/>
    <property type="molecule type" value="Genomic_DNA"/>
</dbReference>
<reference evidence="1 2" key="1">
    <citation type="submission" date="2018-09" db="EMBL/GenBank/DDBJ databases">
        <title>Whole genome based analysis of evolution and adaptive divergence in Indian and Brazilian strains of Azospirillum brasilense.</title>
        <authorList>
            <person name="Singh C."/>
            <person name="Tripathi A.K."/>
        </authorList>
    </citation>
    <scope>NUCLEOTIDE SEQUENCE [LARGE SCALE GENOMIC DNA]</scope>
    <source>
        <strain evidence="1 2">MTCC4039</strain>
    </source>
</reference>
<gene>
    <name evidence="1" type="ORF">D3869_01640</name>
</gene>
<organism evidence="1 2">
    <name type="scientific">Azospirillum brasilense</name>
    <dbReference type="NCBI Taxonomy" id="192"/>
    <lineage>
        <taxon>Bacteria</taxon>
        <taxon>Pseudomonadati</taxon>
        <taxon>Pseudomonadota</taxon>
        <taxon>Alphaproteobacteria</taxon>
        <taxon>Rhodospirillales</taxon>
        <taxon>Azospirillaceae</taxon>
        <taxon>Azospirillum</taxon>
    </lineage>
</organism>
<evidence type="ECO:0000313" key="1">
    <source>
        <dbReference type="EMBL" id="QCO14038.1"/>
    </source>
</evidence>
<proteinExistence type="predicted"/>
<dbReference type="RefSeq" id="WP_137138692.1">
    <property type="nucleotide sequence ID" value="NZ_CP032345.1"/>
</dbReference>